<keyword evidence="3" id="KW-0560">Oxidoreductase</keyword>
<keyword evidence="2" id="KW-0285">Flavoprotein</keyword>
<dbReference type="AlphaFoldDB" id="A0A3M2LXT4"/>
<comment type="cofactor">
    <cofactor evidence="1">
        <name>FAD</name>
        <dbReference type="ChEBI" id="CHEBI:57692"/>
    </cofactor>
</comment>
<evidence type="ECO:0000256" key="3">
    <source>
        <dbReference type="ARBA" id="ARBA00023002"/>
    </source>
</evidence>
<dbReference type="PANTHER" id="PTHR43292:SF4">
    <property type="entry name" value="ACYL-COA DEHYDROGENASE FADE34"/>
    <property type="match status" value="1"/>
</dbReference>
<feature type="domain" description="Acyl-CoA dehydrogenase/oxidase N-terminal" evidence="5">
    <location>
        <begin position="16"/>
        <end position="122"/>
    </location>
</feature>
<dbReference type="InterPro" id="IPR046373">
    <property type="entry name" value="Acyl-CoA_Oxase/DH_mid-dom_sf"/>
</dbReference>
<dbReference type="PROSITE" id="PS00072">
    <property type="entry name" value="ACYL_COA_DH_1"/>
    <property type="match status" value="1"/>
</dbReference>
<dbReference type="SUPFAM" id="SSF47203">
    <property type="entry name" value="Acyl-CoA dehydrogenase C-terminal domain-like"/>
    <property type="match status" value="1"/>
</dbReference>
<proteinExistence type="predicted"/>
<protein>
    <submittedName>
        <fullName evidence="6">Acyl-CoA dehydrogenase</fullName>
    </submittedName>
</protein>
<comment type="caution">
    <text evidence="6">The sequence shown here is derived from an EMBL/GenBank/DDBJ whole genome shotgun (WGS) entry which is preliminary data.</text>
</comment>
<dbReference type="RefSeq" id="WP_122196555.1">
    <property type="nucleotide sequence ID" value="NZ_JBHSKC010000027.1"/>
</dbReference>
<dbReference type="InterPro" id="IPR052161">
    <property type="entry name" value="Mycobact_Acyl-CoA_DH"/>
</dbReference>
<gene>
    <name evidence="6" type="ORF">EBO15_23295</name>
</gene>
<dbReference type="Gene3D" id="1.20.140.10">
    <property type="entry name" value="Butyryl-CoA Dehydrogenase, subunit A, domain 3"/>
    <property type="match status" value="1"/>
</dbReference>
<dbReference type="Proteomes" id="UP000282674">
    <property type="component" value="Unassembled WGS sequence"/>
</dbReference>
<evidence type="ECO:0000259" key="4">
    <source>
        <dbReference type="Pfam" id="PF02770"/>
    </source>
</evidence>
<dbReference type="Pfam" id="PF02770">
    <property type="entry name" value="Acyl-CoA_dh_M"/>
    <property type="match status" value="1"/>
</dbReference>
<accession>A0A3M2LXT4</accession>
<evidence type="ECO:0000256" key="1">
    <source>
        <dbReference type="ARBA" id="ARBA00001974"/>
    </source>
</evidence>
<feature type="domain" description="Acyl-CoA oxidase/dehydrogenase middle" evidence="4">
    <location>
        <begin position="126"/>
        <end position="222"/>
    </location>
</feature>
<dbReference type="InterPro" id="IPR006089">
    <property type="entry name" value="Acyl-CoA_DH_CS"/>
</dbReference>
<dbReference type="OrthoDB" id="3778631at2"/>
<dbReference type="PANTHER" id="PTHR43292">
    <property type="entry name" value="ACYL-COA DEHYDROGENASE"/>
    <property type="match status" value="1"/>
</dbReference>
<evidence type="ECO:0000259" key="5">
    <source>
        <dbReference type="Pfam" id="PF02771"/>
    </source>
</evidence>
<dbReference type="Pfam" id="PF02771">
    <property type="entry name" value="Acyl-CoA_dh_N"/>
    <property type="match status" value="1"/>
</dbReference>
<evidence type="ECO:0000313" key="6">
    <source>
        <dbReference type="EMBL" id="RMI41393.1"/>
    </source>
</evidence>
<dbReference type="Gene3D" id="1.10.540.10">
    <property type="entry name" value="Acyl-CoA dehydrogenase/oxidase, N-terminal domain"/>
    <property type="match status" value="1"/>
</dbReference>
<dbReference type="InterPro" id="IPR009100">
    <property type="entry name" value="AcylCoA_DH/oxidase_NM_dom_sf"/>
</dbReference>
<evidence type="ECO:0000256" key="2">
    <source>
        <dbReference type="ARBA" id="ARBA00022630"/>
    </source>
</evidence>
<dbReference type="GO" id="GO:0005886">
    <property type="term" value="C:plasma membrane"/>
    <property type="evidence" value="ECO:0007669"/>
    <property type="project" value="TreeGrafter"/>
</dbReference>
<dbReference type="Gene3D" id="2.40.110.10">
    <property type="entry name" value="Butyryl-CoA Dehydrogenase, subunit A, domain 2"/>
    <property type="match status" value="1"/>
</dbReference>
<organism evidence="6 7">
    <name type="scientific">Actinomadura harenae</name>
    <dbReference type="NCBI Taxonomy" id="2483351"/>
    <lineage>
        <taxon>Bacteria</taxon>
        <taxon>Bacillati</taxon>
        <taxon>Actinomycetota</taxon>
        <taxon>Actinomycetes</taxon>
        <taxon>Streptosporangiales</taxon>
        <taxon>Thermomonosporaceae</taxon>
        <taxon>Actinomadura</taxon>
    </lineage>
</organism>
<dbReference type="InterPro" id="IPR036250">
    <property type="entry name" value="AcylCo_DH-like_C"/>
</dbReference>
<dbReference type="EMBL" id="RFFG01000043">
    <property type="protein sequence ID" value="RMI41393.1"/>
    <property type="molecule type" value="Genomic_DNA"/>
</dbReference>
<dbReference type="InterPro" id="IPR013786">
    <property type="entry name" value="AcylCoA_DH/ox_N"/>
</dbReference>
<dbReference type="InterPro" id="IPR006091">
    <property type="entry name" value="Acyl-CoA_Oxase/DH_mid-dom"/>
</dbReference>
<keyword evidence="7" id="KW-1185">Reference proteome</keyword>
<dbReference type="InterPro" id="IPR037069">
    <property type="entry name" value="AcylCoA_DH/ox_N_sf"/>
</dbReference>
<name>A0A3M2LXT4_9ACTN</name>
<sequence length="372" mass="39305">MALPELEPGVLPPGAERLRAEVRAFLAAAEFEPRCDAWLTGADPGFSRELGARGWLGMTLPAEYGGRARTALERFVVVEELLAAGAPVGAHWIADRQMGPSLLANGTDGQKREFLPAIARGECFFAIGMSEPGAGSDLASVRTRAEHADGGWRLTGTKVWTSGAHLAHAIVVLARSAPGGPRHEGRHEGLSQFVVRLPGDGVTIRPILGLSGEHHFNEVVFDGAPAELLGREGDGWRQVTAELAHERSGPERFLSTFALVRLVCSLAPGVASGRLVGRLWALRQASLAVAGALAAGRSPDLEAAVVKDLGTRFEREVIDVAREQLAVEPDPASPDLAARLLAQAVVQAPGFTLRGGTNEILRGIVARGLGVR</sequence>
<evidence type="ECO:0000313" key="7">
    <source>
        <dbReference type="Proteomes" id="UP000282674"/>
    </source>
</evidence>
<dbReference type="GO" id="GO:0050660">
    <property type="term" value="F:flavin adenine dinucleotide binding"/>
    <property type="evidence" value="ECO:0007669"/>
    <property type="project" value="InterPro"/>
</dbReference>
<dbReference type="SUPFAM" id="SSF56645">
    <property type="entry name" value="Acyl-CoA dehydrogenase NM domain-like"/>
    <property type="match status" value="1"/>
</dbReference>
<dbReference type="GO" id="GO:0003995">
    <property type="term" value="F:acyl-CoA dehydrogenase activity"/>
    <property type="evidence" value="ECO:0007669"/>
    <property type="project" value="InterPro"/>
</dbReference>
<reference evidence="6 7" key="1">
    <citation type="submission" date="2018-10" db="EMBL/GenBank/DDBJ databases">
        <title>Isolation from soil.</title>
        <authorList>
            <person name="Hu J."/>
        </authorList>
    </citation>
    <scope>NUCLEOTIDE SEQUENCE [LARGE SCALE GENOMIC DNA]</scope>
    <source>
        <strain evidence="6 7">NEAU-Ht49</strain>
    </source>
</reference>